<evidence type="ECO:0000256" key="8">
    <source>
        <dbReference type="ARBA" id="ARBA00022801"/>
    </source>
</evidence>
<evidence type="ECO:0000256" key="5">
    <source>
        <dbReference type="ARBA" id="ARBA00022438"/>
    </source>
</evidence>
<dbReference type="EMBL" id="BMIR01000016">
    <property type="protein sequence ID" value="GGE49642.1"/>
    <property type="molecule type" value="Genomic_DNA"/>
</dbReference>
<comment type="cofactor">
    <cofactor evidence="3">
        <name>Zn(2+)</name>
        <dbReference type="ChEBI" id="CHEBI:29105"/>
    </cofactor>
</comment>
<comment type="similarity">
    <text evidence="4">Belongs to the peptidase M29 family.</text>
</comment>
<dbReference type="GO" id="GO:0004177">
    <property type="term" value="F:aminopeptidase activity"/>
    <property type="evidence" value="ECO:0007669"/>
    <property type="project" value="UniProtKB-KW"/>
</dbReference>
<keyword evidence="9" id="KW-0482">Metalloprotease</keyword>
<proteinExistence type="inferred from homology"/>
<gene>
    <name evidence="10" type="primary">ampS</name>
    <name evidence="10" type="ORF">GCM10011391_30510</name>
</gene>
<sequence length="410" mass="45021">MKNFDQLLETYAELAVKIGVNVQKGQTLVIRTPIVAQDFVRQAAKKAYEVGAKNVIVDWSDEQLTRIKYDMAPDEAFKEFPTWTAKGFEELAEQGAAFMSISASNPDLLKGVDPGKISTANKTAGEAMQTFRAYTLSSKVSWTVVSVPTPEWAQKVFPDLNGPEAVDALWAKIFQATRVTQGDAVANWKQHVQTLEEKVSFLNHLGIKSLHYQAPGTDLTIELADNHNWMGGGNQNSQGTYFVPNLPTEEVFCMPKKTGVNGYVTSTKPLNYGGTLIENFTLTFKEGRIVDYKAEAGEDTLKHLIETDEGSHFLGEVALVPHHSPISDTGIIFYNTLFDENASCHLAIGAAYPFNIKGGSSMTKEALARHGANDSLTHVDFMIGSADLAIDVETHSGDVLPIFRKGNWVE</sequence>
<evidence type="ECO:0000256" key="3">
    <source>
        <dbReference type="ARBA" id="ARBA00001947"/>
    </source>
</evidence>
<evidence type="ECO:0000256" key="4">
    <source>
        <dbReference type="ARBA" id="ARBA00008236"/>
    </source>
</evidence>
<dbReference type="InterPro" id="IPR000787">
    <property type="entry name" value="Peptidase_M29"/>
</dbReference>
<dbReference type="PANTHER" id="PTHR34448">
    <property type="entry name" value="AMINOPEPTIDASE"/>
    <property type="match status" value="1"/>
</dbReference>
<name>A0A8J2YL03_9BACL</name>
<dbReference type="InterPro" id="IPR052170">
    <property type="entry name" value="M29_Exopeptidase"/>
</dbReference>
<dbReference type="Gene3D" id="3.40.1830.10">
    <property type="entry name" value="Thermophilic metalloprotease (M29)"/>
    <property type="match status" value="1"/>
</dbReference>
<evidence type="ECO:0000313" key="10">
    <source>
        <dbReference type="EMBL" id="GGE49642.1"/>
    </source>
</evidence>
<dbReference type="GO" id="GO:0006508">
    <property type="term" value="P:proteolysis"/>
    <property type="evidence" value="ECO:0007669"/>
    <property type="project" value="UniProtKB-KW"/>
</dbReference>
<dbReference type="RefSeq" id="WP_188696083.1">
    <property type="nucleotide sequence ID" value="NZ_BMIR01000016.1"/>
</dbReference>
<dbReference type="Pfam" id="PF02073">
    <property type="entry name" value="Peptidase_M29"/>
    <property type="match status" value="1"/>
</dbReference>
<keyword evidence="7" id="KW-0479">Metal-binding</keyword>
<keyword evidence="6" id="KW-0645">Protease</keyword>
<reference evidence="10" key="2">
    <citation type="submission" date="2020-09" db="EMBL/GenBank/DDBJ databases">
        <authorList>
            <person name="Sun Q."/>
            <person name="Zhou Y."/>
        </authorList>
    </citation>
    <scope>NUCLEOTIDE SEQUENCE</scope>
    <source>
        <strain evidence="10">CGMCC 1.15371</strain>
    </source>
</reference>
<dbReference type="InterPro" id="IPR035097">
    <property type="entry name" value="M29_N-terminal"/>
</dbReference>
<reference evidence="10" key="1">
    <citation type="journal article" date="2014" name="Int. J. Syst. Evol. Microbiol.">
        <title>Complete genome sequence of Corynebacterium casei LMG S-19264T (=DSM 44701T), isolated from a smear-ripened cheese.</title>
        <authorList>
            <consortium name="US DOE Joint Genome Institute (JGI-PGF)"/>
            <person name="Walter F."/>
            <person name="Albersmeier A."/>
            <person name="Kalinowski J."/>
            <person name="Ruckert C."/>
        </authorList>
    </citation>
    <scope>NUCLEOTIDE SEQUENCE</scope>
    <source>
        <strain evidence="10">CGMCC 1.15371</strain>
    </source>
</reference>
<accession>A0A8J2YL03</accession>
<keyword evidence="8" id="KW-0378">Hydrolase</keyword>
<dbReference type="GO" id="GO:0008237">
    <property type="term" value="F:metallopeptidase activity"/>
    <property type="evidence" value="ECO:0007669"/>
    <property type="project" value="UniProtKB-KW"/>
</dbReference>
<organism evidence="10 11">
    <name type="scientific">Pullulanibacillus camelliae</name>
    <dbReference type="NCBI Taxonomy" id="1707096"/>
    <lineage>
        <taxon>Bacteria</taxon>
        <taxon>Bacillati</taxon>
        <taxon>Bacillota</taxon>
        <taxon>Bacilli</taxon>
        <taxon>Bacillales</taxon>
        <taxon>Sporolactobacillaceae</taxon>
        <taxon>Pullulanibacillus</taxon>
    </lineage>
</organism>
<keyword evidence="5 10" id="KW-0031">Aminopeptidase</keyword>
<dbReference type="PANTHER" id="PTHR34448:SF3">
    <property type="entry name" value="AMINOPEPTIDASE AMPS"/>
    <property type="match status" value="1"/>
</dbReference>
<evidence type="ECO:0000256" key="9">
    <source>
        <dbReference type="ARBA" id="ARBA00023049"/>
    </source>
</evidence>
<protein>
    <submittedName>
        <fullName evidence="10">Aminopeptidase</fullName>
    </submittedName>
</protein>
<dbReference type="Proteomes" id="UP000628775">
    <property type="component" value="Unassembled WGS sequence"/>
</dbReference>
<dbReference type="PRINTS" id="PR00919">
    <property type="entry name" value="THERMOPTASE"/>
</dbReference>
<dbReference type="AlphaFoldDB" id="A0A8J2YL03"/>
<dbReference type="GO" id="GO:0046872">
    <property type="term" value="F:metal ion binding"/>
    <property type="evidence" value="ECO:0007669"/>
    <property type="project" value="UniProtKB-KW"/>
</dbReference>
<comment type="cofactor">
    <cofactor evidence="1">
        <name>Co(2+)</name>
        <dbReference type="ChEBI" id="CHEBI:48828"/>
    </cofactor>
</comment>
<evidence type="ECO:0000313" key="11">
    <source>
        <dbReference type="Proteomes" id="UP000628775"/>
    </source>
</evidence>
<keyword evidence="11" id="KW-1185">Reference proteome</keyword>
<comment type="cofactor">
    <cofactor evidence="2">
        <name>Mg(2+)</name>
        <dbReference type="ChEBI" id="CHEBI:18420"/>
    </cofactor>
</comment>
<evidence type="ECO:0000256" key="6">
    <source>
        <dbReference type="ARBA" id="ARBA00022670"/>
    </source>
</evidence>
<evidence type="ECO:0000256" key="1">
    <source>
        <dbReference type="ARBA" id="ARBA00001941"/>
    </source>
</evidence>
<comment type="caution">
    <text evidence="10">The sequence shown here is derived from an EMBL/GenBank/DDBJ whole genome shotgun (WGS) entry which is preliminary data.</text>
</comment>
<dbReference type="SUPFAM" id="SSF144052">
    <property type="entry name" value="Thermophilic metalloprotease-like"/>
    <property type="match status" value="1"/>
</dbReference>
<evidence type="ECO:0000256" key="7">
    <source>
        <dbReference type="ARBA" id="ARBA00022723"/>
    </source>
</evidence>
<evidence type="ECO:0000256" key="2">
    <source>
        <dbReference type="ARBA" id="ARBA00001946"/>
    </source>
</evidence>